<keyword evidence="2" id="KW-1185">Reference proteome</keyword>
<dbReference type="AlphaFoldDB" id="A0A5B7H311"/>
<protein>
    <submittedName>
        <fullName evidence="1">Uncharacterized protein</fullName>
    </submittedName>
</protein>
<dbReference type="Proteomes" id="UP000324222">
    <property type="component" value="Unassembled WGS sequence"/>
</dbReference>
<name>A0A5B7H311_PORTR</name>
<gene>
    <name evidence="1" type="ORF">E2C01_058559</name>
</gene>
<reference evidence="1 2" key="1">
    <citation type="submission" date="2019-05" db="EMBL/GenBank/DDBJ databases">
        <title>Another draft genome of Portunus trituberculatus and its Hox gene families provides insights of decapod evolution.</title>
        <authorList>
            <person name="Jeong J.-H."/>
            <person name="Song I."/>
            <person name="Kim S."/>
            <person name="Choi T."/>
            <person name="Kim D."/>
            <person name="Ryu S."/>
            <person name="Kim W."/>
        </authorList>
    </citation>
    <scope>NUCLEOTIDE SEQUENCE [LARGE SCALE GENOMIC DNA]</scope>
    <source>
        <tissue evidence="1">Muscle</tissue>
    </source>
</reference>
<dbReference type="EMBL" id="VSRR010022103">
    <property type="protein sequence ID" value="MPC64443.1"/>
    <property type="molecule type" value="Genomic_DNA"/>
</dbReference>
<accession>A0A5B7H311</accession>
<sequence length="88" mass="9695">MNEDDRWKLVGVSHRAPAMCGPDGFLQLPSHPSHSLPSPSYLSHRLPSPISFRPSHVDSPPPLSFLSFSLRSPHALTPFALHHVRSPA</sequence>
<evidence type="ECO:0000313" key="2">
    <source>
        <dbReference type="Proteomes" id="UP000324222"/>
    </source>
</evidence>
<proteinExistence type="predicted"/>
<comment type="caution">
    <text evidence="1">The sequence shown here is derived from an EMBL/GenBank/DDBJ whole genome shotgun (WGS) entry which is preliminary data.</text>
</comment>
<organism evidence="1 2">
    <name type="scientific">Portunus trituberculatus</name>
    <name type="common">Swimming crab</name>
    <name type="synonym">Neptunus trituberculatus</name>
    <dbReference type="NCBI Taxonomy" id="210409"/>
    <lineage>
        <taxon>Eukaryota</taxon>
        <taxon>Metazoa</taxon>
        <taxon>Ecdysozoa</taxon>
        <taxon>Arthropoda</taxon>
        <taxon>Crustacea</taxon>
        <taxon>Multicrustacea</taxon>
        <taxon>Malacostraca</taxon>
        <taxon>Eumalacostraca</taxon>
        <taxon>Eucarida</taxon>
        <taxon>Decapoda</taxon>
        <taxon>Pleocyemata</taxon>
        <taxon>Brachyura</taxon>
        <taxon>Eubrachyura</taxon>
        <taxon>Portunoidea</taxon>
        <taxon>Portunidae</taxon>
        <taxon>Portuninae</taxon>
        <taxon>Portunus</taxon>
    </lineage>
</organism>
<evidence type="ECO:0000313" key="1">
    <source>
        <dbReference type="EMBL" id="MPC64443.1"/>
    </source>
</evidence>